<name>A0A0E4GXH0_MYCLN</name>
<dbReference type="AlphaFoldDB" id="A0A0E4GXH0"/>
<gene>
    <name evidence="1" type="ORF">BN1232_02208</name>
</gene>
<sequence length="46" mass="4954">MKIGRATVVAVEALPDDRTLITFAYGTKGAADNDLTVDVLDEDEWG</sequence>
<dbReference type="Proteomes" id="UP000199251">
    <property type="component" value="Unassembled WGS sequence"/>
</dbReference>
<accession>A0A0E4GXH0</accession>
<reference evidence="1 2" key="1">
    <citation type="submission" date="2015-03" db="EMBL/GenBank/DDBJ databases">
        <authorList>
            <person name="Urmite Genomes"/>
        </authorList>
    </citation>
    <scope>NUCLEOTIDE SEQUENCE [LARGE SCALE GENOMIC DNA]</scope>
    <source>
        <strain evidence="1 2">CSUR P1491</strain>
    </source>
</reference>
<organism evidence="1 2">
    <name type="scientific">Mycobacterium lentiflavum</name>
    <dbReference type="NCBI Taxonomy" id="141349"/>
    <lineage>
        <taxon>Bacteria</taxon>
        <taxon>Bacillati</taxon>
        <taxon>Actinomycetota</taxon>
        <taxon>Actinomycetes</taxon>
        <taxon>Mycobacteriales</taxon>
        <taxon>Mycobacteriaceae</taxon>
        <taxon>Mycobacterium</taxon>
        <taxon>Mycobacterium simiae complex</taxon>
    </lineage>
</organism>
<evidence type="ECO:0000313" key="1">
    <source>
        <dbReference type="EMBL" id="CQD11761.1"/>
    </source>
</evidence>
<evidence type="ECO:0000313" key="2">
    <source>
        <dbReference type="Proteomes" id="UP000199251"/>
    </source>
</evidence>
<proteinExistence type="predicted"/>
<protein>
    <submittedName>
        <fullName evidence="1">Uncharacterized protein</fullName>
    </submittedName>
</protein>
<dbReference type="EMBL" id="CTEE01000001">
    <property type="protein sequence ID" value="CQD11761.1"/>
    <property type="molecule type" value="Genomic_DNA"/>
</dbReference>